<evidence type="ECO:0000313" key="1">
    <source>
        <dbReference type="EMBL" id="KAI4365282.1"/>
    </source>
</evidence>
<accession>A0ACB9QEU6</accession>
<evidence type="ECO:0000313" key="2">
    <source>
        <dbReference type="Proteomes" id="UP001057402"/>
    </source>
</evidence>
<proteinExistence type="predicted"/>
<name>A0ACB9QEU6_9MYRT</name>
<comment type="caution">
    <text evidence="1">The sequence shown here is derived from an EMBL/GenBank/DDBJ whole genome shotgun (WGS) entry which is preliminary data.</text>
</comment>
<dbReference type="EMBL" id="CM042885">
    <property type="protein sequence ID" value="KAI4365282.1"/>
    <property type="molecule type" value="Genomic_DNA"/>
</dbReference>
<dbReference type="Proteomes" id="UP001057402">
    <property type="component" value="Chromosome 6"/>
</dbReference>
<sequence>MDTLRLHMWLSVWVACSRESGTPLCDPLAVVAVQSLEDAKHFFWLSIVSCRSLFPLLYQAQEYPIKVLLLLLSTILMFTGFSALFDADKASEASKASALGKGGQSKKSRSTRAKKRGFAFGWTVRAYLLGIIIVELWGQFLYPYLFGDKFPFMPIMMVSVYCAFGIVYSWIWQMRSILVLS</sequence>
<organism evidence="1 2">
    <name type="scientific">Melastoma candidum</name>
    <dbReference type="NCBI Taxonomy" id="119954"/>
    <lineage>
        <taxon>Eukaryota</taxon>
        <taxon>Viridiplantae</taxon>
        <taxon>Streptophyta</taxon>
        <taxon>Embryophyta</taxon>
        <taxon>Tracheophyta</taxon>
        <taxon>Spermatophyta</taxon>
        <taxon>Magnoliopsida</taxon>
        <taxon>eudicotyledons</taxon>
        <taxon>Gunneridae</taxon>
        <taxon>Pentapetalae</taxon>
        <taxon>rosids</taxon>
        <taxon>malvids</taxon>
        <taxon>Myrtales</taxon>
        <taxon>Melastomataceae</taxon>
        <taxon>Melastomatoideae</taxon>
        <taxon>Melastomateae</taxon>
        <taxon>Melastoma</taxon>
    </lineage>
</organism>
<reference evidence="2" key="1">
    <citation type="journal article" date="2023" name="Front. Plant Sci.">
        <title>Chromosomal-level genome assembly of Melastoma candidum provides insights into trichome evolution.</title>
        <authorList>
            <person name="Zhong Y."/>
            <person name="Wu W."/>
            <person name="Sun C."/>
            <person name="Zou P."/>
            <person name="Liu Y."/>
            <person name="Dai S."/>
            <person name="Zhou R."/>
        </authorList>
    </citation>
    <scope>NUCLEOTIDE SEQUENCE [LARGE SCALE GENOMIC DNA]</scope>
</reference>
<gene>
    <name evidence="1" type="ORF">MLD38_021279</name>
</gene>
<protein>
    <submittedName>
        <fullName evidence="1">Uncharacterized protein</fullName>
    </submittedName>
</protein>
<keyword evidence="2" id="KW-1185">Reference proteome</keyword>